<dbReference type="EMBL" id="LSUQ01000054">
    <property type="protein sequence ID" value="OAG93048.1"/>
    <property type="molecule type" value="Genomic_DNA"/>
</dbReference>
<evidence type="ECO:0000313" key="1">
    <source>
        <dbReference type="EMBL" id="OAG93048.1"/>
    </source>
</evidence>
<accession>A0A853KCB8</accession>
<organism evidence="1 2">
    <name type="scientific">Ferroacidibacillus organovorans</name>
    <dbReference type="NCBI Taxonomy" id="1765683"/>
    <lineage>
        <taxon>Bacteria</taxon>
        <taxon>Bacillati</taxon>
        <taxon>Bacillota</taxon>
        <taxon>Bacilli</taxon>
        <taxon>Bacillales</taxon>
        <taxon>Alicyclobacillaceae</taxon>
        <taxon>Ferroacidibacillus</taxon>
    </lineage>
</organism>
<name>A0A853KCB8_9BACL</name>
<comment type="caution">
    <text evidence="1">The sequence shown here is derived from an EMBL/GenBank/DDBJ whole genome shotgun (WGS) entry which is preliminary data.</text>
</comment>
<reference evidence="1 2" key="1">
    <citation type="submission" date="2016-02" db="EMBL/GenBank/DDBJ databases">
        <title>Draft genome sequence of Acidibacillus ferrooxidans SLC66.</title>
        <authorList>
            <person name="Oliveira G."/>
            <person name="Nancucheo I."/>
            <person name="Dall'Agnol H."/>
            <person name="Johnson B."/>
            <person name="Oliveira R."/>
            <person name="Nunes G.L."/>
            <person name="Tzotzos G."/>
            <person name="Orellana S.C."/>
            <person name="Salim A.C."/>
            <person name="Araujo F.M."/>
        </authorList>
    </citation>
    <scope>NUCLEOTIDE SEQUENCE [LARGE SCALE GENOMIC DNA]</scope>
    <source>
        <strain evidence="1 2">SLC66</strain>
    </source>
</reference>
<dbReference type="Proteomes" id="UP000077421">
    <property type="component" value="Unassembled WGS sequence"/>
</dbReference>
<sequence>MIIYLKNITILLLDPAMKADERKAIEREISYITNKYSSSFRDTLCRKVEQKVLLSGEEEQDTDEWEYWLKRLGLIG</sequence>
<proteinExistence type="predicted"/>
<gene>
    <name evidence="1" type="ORF">AYW79_12615</name>
</gene>
<dbReference type="AlphaFoldDB" id="A0A853KCB8"/>
<evidence type="ECO:0000313" key="2">
    <source>
        <dbReference type="Proteomes" id="UP000077421"/>
    </source>
</evidence>
<protein>
    <submittedName>
        <fullName evidence="1">Uncharacterized protein</fullName>
    </submittedName>
</protein>